<evidence type="ECO:0000313" key="1">
    <source>
        <dbReference type="EMBL" id="EXL04862.1"/>
    </source>
</evidence>
<dbReference type="InterPro" id="IPR027417">
    <property type="entry name" value="P-loop_NTPase"/>
</dbReference>
<dbReference type="PIRSF" id="PIRSF034285">
    <property type="entry name" value="UCP034285"/>
    <property type="match status" value="1"/>
</dbReference>
<comment type="caution">
    <text evidence="1">The sequence shown here is derived from an EMBL/GenBank/DDBJ whole genome shotgun (WGS) entry which is preliminary data.</text>
</comment>
<sequence>MPDRAASPVIAELRQRIARFEAGQGRARQVLPFGLAEIDRRLPGGGLALGCLHEVAGGANGAVDGAAAALFAAGIAARTKGKILWIVTRRDLFMPALAQAGLHPDRLIHVEAGDEKALLACCEEGLRHGGLGAVVAETARLAMTASRRLQLAAEGSGTIGIAIRRWRRQTEAGDFGQPTASVTRWRVSVLPSAPLPVPGLGRSRWLLELIRCKAGESADFVVEACDDSGRIALPSEVADRSPQKEIGRRIASM</sequence>
<protein>
    <submittedName>
        <fullName evidence="1">Damage-inducible protein</fullName>
    </submittedName>
</protein>
<organism evidence="1 2">
    <name type="scientific">Aquamicrobium defluvii</name>
    <dbReference type="NCBI Taxonomy" id="69279"/>
    <lineage>
        <taxon>Bacteria</taxon>
        <taxon>Pseudomonadati</taxon>
        <taxon>Pseudomonadota</taxon>
        <taxon>Alphaproteobacteria</taxon>
        <taxon>Hyphomicrobiales</taxon>
        <taxon>Phyllobacteriaceae</taxon>
        <taxon>Aquamicrobium</taxon>
    </lineage>
</organism>
<reference evidence="1 2" key="1">
    <citation type="submission" date="2014-02" db="EMBL/GenBank/DDBJ databases">
        <title>Aquamicrobium defluvii Genome sequencing.</title>
        <authorList>
            <person name="Wang X."/>
        </authorList>
    </citation>
    <scope>NUCLEOTIDE SEQUENCE [LARGE SCALE GENOMIC DNA]</scope>
    <source>
        <strain evidence="1 2">W13Z1</strain>
    </source>
</reference>
<name>A0A011TLD0_9HYPH</name>
<dbReference type="Gene3D" id="3.40.50.300">
    <property type="entry name" value="P-loop containing nucleotide triphosphate hydrolases"/>
    <property type="match status" value="1"/>
</dbReference>
<dbReference type="InterPro" id="IPR017026">
    <property type="entry name" value="ImuA"/>
</dbReference>
<evidence type="ECO:0000313" key="2">
    <source>
        <dbReference type="Proteomes" id="UP000019849"/>
    </source>
</evidence>
<dbReference type="eggNOG" id="COG4544">
    <property type="taxonomic scope" value="Bacteria"/>
</dbReference>
<dbReference type="HOGENOM" id="CLU_065750_1_0_5"/>
<dbReference type="RefSeq" id="WP_035027840.1">
    <property type="nucleotide sequence ID" value="NZ_KK073892.1"/>
</dbReference>
<proteinExistence type="predicted"/>
<dbReference type="SUPFAM" id="SSF52540">
    <property type="entry name" value="P-loop containing nucleoside triphosphate hydrolases"/>
    <property type="match status" value="1"/>
</dbReference>
<dbReference type="PATRIC" id="fig|69279.3.peg.2907"/>
<dbReference type="STRING" id="69279.BG36_09045"/>
<dbReference type="EMBL" id="JENY01000020">
    <property type="protein sequence ID" value="EXL04862.1"/>
    <property type="molecule type" value="Genomic_DNA"/>
</dbReference>
<accession>A0A011TLD0</accession>
<dbReference type="AlphaFoldDB" id="A0A011TLD0"/>
<dbReference type="Proteomes" id="UP000019849">
    <property type="component" value="Unassembled WGS sequence"/>
</dbReference>
<gene>
    <name evidence="1" type="ORF">BG36_09045</name>
</gene>